<proteinExistence type="predicted"/>
<organism evidence="2 3">
    <name type="scientific">Terrimonas rubra</name>
    <dbReference type="NCBI Taxonomy" id="1035890"/>
    <lineage>
        <taxon>Bacteria</taxon>
        <taxon>Pseudomonadati</taxon>
        <taxon>Bacteroidota</taxon>
        <taxon>Chitinophagia</taxon>
        <taxon>Chitinophagales</taxon>
        <taxon>Chitinophagaceae</taxon>
        <taxon>Terrimonas</taxon>
    </lineage>
</organism>
<accession>A0ABW6A2I8</accession>
<protein>
    <submittedName>
        <fullName evidence="2">Outer membrane beta-barrel protein</fullName>
    </submittedName>
</protein>
<keyword evidence="3" id="KW-1185">Reference proteome</keyword>
<feature type="signal peptide" evidence="1">
    <location>
        <begin position="1"/>
        <end position="19"/>
    </location>
</feature>
<gene>
    <name evidence="2" type="ORF">ACFS6H_01815</name>
</gene>
<feature type="chain" id="PRO_5047109548" evidence="1">
    <location>
        <begin position="20"/>
        <end position="240"/>
    </location>
</feature>
<comment type="caution">
    <text evidence="2">The sequence shown here is derived from an EMBL/GenBank/DDBJ whole genome shotgun (WGS) entry which is preliminary data.</text>
</comment>
<dbReference type="RefSeq" id="WP_386094530.1">
    <property type="nucleotide sequence ID" value="NZ_JBHUOZ010000001.1"/>
</dbReference>
<dbReference type="EMBL" id="JBHUOZ010000001">
    <property type="protein sequence ID" value="MFD2918426.1"/>
    <property type="molecule type" value="Genomic_DNA"/>
</dbReference>
<evidence type="ECO:0000256" key="1">
    <source>
        <dbReference type="SAM" id="SignalP"/>
    </source>
</evidence>
<dbReference type="Proteomes" id="UP001597511">
    <property type="component" value="Unassembled WGS sequence"/>
</dbReference>
<evidence type="ECO:0000313" key="2">
    <source>
        <dbReference type="EMBL" id="MFD2918426.1"/>
    </source>
</evidence>
<reference evidence="3" key="1">
    <citation type="journal article" date="2019" name="Int. J. Syst. Evol. Microbiol.">
        <title>The Global Catalogue of Microorganisms (GCM) 10K type strain sequencing project: providing services to taxonomists for standard genome sequencing and annotation.</title>
        <authorList>
            <consortium name="The Broad Institute Genomics Platform"/>
            <consortium name="The Broad Institute Genome Sequencing Center for Infectious Disease"/>
            <person name="Wu L."/>
            <person name="Ma J."/>
        </authorList>
    </citation>
    <scope>NUCLEOTIDE SEQUENCE [LARGE SCALE GENOMIC DNA]</scope>
    <source>
        <strain evidence="3">KCTC 23299</strain>
    </source>
</reference>
<keyword evidence="1" id="KW-0732">Signal</keyword>
<evidence type="ECO:0000313" key="3">
    <source>
        <dbReference type="Proteomes" id="UP001597511"/>
    </source>
</evidence>
<sequence>MKKIFLIALSAFFFTAVSAQDSTTAREGVLKKAGKANDHLMLQFGYTGWSGIPDTISTKGFPRTFNAYFMLDFPFKSAKKFSAAIGAGVAYDNMYFDKTFVDIKGTTENLRFINQADTNNFKKHKVGTIYLEAPIELRFVADPDNSDRSWKGAIGIKAGWLAKAFTRSRTLQTRAGGVINDYTVKEMQKRYFNTTRISATARVGWGHFSLFGSFQLTNLFKDGVAPEIRPYTVGLTLSGL</sequence>
<name>A0ABW6A2I8_9BACT</name>